<evidence type="ECO:0000256" key="4">
    <source>
        <dbReference type="ARBA" id="ARBA00023128"/>
    </source>
</evidence>
<evidence type="ECO:0000313" key="9">
    <source>
        <dbReference type="Proteomes" id="UP001472866"/>
    </source>
</evidence>
<dbReference type="GO" id="GO:0005739">
    <property type="term" value="C:mitochondrion"/>
    <property type="evidence" value="ECO:0007669"/>
    <property type="project" value="UniProtKB-SubCell"/>
</dbReference>
<evidence type="ECO:0000256" key="6">
    <source>
        <dbReference type="ARBA" id="ARBA00035132"/>
    </source>
</evidence>
<evidence type="ECO:0000256" key="3">
    <source>
        <dbReference type="ARBA" id="ARBA00022980"/>
    </source>
</evidence>
<name>A0AAX4PEL6_9CHLO</name>
<dbReference type="GO" id="GO:1990904">
    <property type="term" value="C:ribonucleoprotein complex"/>
    <property type="evidence" value="ECO:0007669"/>
    <property type="project" value="UniProtKB-KW"/>
</dbReference>
<dbReference type="Pfam" id="PF08293">
    <property type="entry name" value="MRP-S33"/>
    <property type="match status" value="1"/>
</dbReference>
<comment type="subcellular location">
    <subcellularLocation>
        <location evidence="1">Mitochondrion</location>
    </subcellularLocation>
</comment>
<protein>
    <recommendedName>
        <fullName evidence="6">Small ribosomal subunit protein mS33</fullName>
    </recommendedName>
</protein>
<dbReference type="EMBL" id="CP151509">
    <property type="protein sequence ID" value="WZN64363.1"/>
    <property type="molecule type" value="Genomic_DNA"/>
</dbReference>
<dbReference type="GO" id="GO:0005840">
    <property type="term" value="C:ribosome"/>
    <property type="evidence" value="ECO:0007669"/>
    <property type="project" value="UniProtKB-KW"/>
</dbReference>
<evidence type="ECO:0000256" key="7">
    <source>
        <dbReference type="SAM" id="MobiDB-lite"/>
    </source>
</evidence>
<evidence type="ECO:0000256" key="1">
    <source>
        <dbReference type="ARBA" id="ARBA00004173"/>
    </source>
</evidence>
<keyword evidence="5" id="KW-0687">Ribonucleoprotein</keyword>
<proteinExistence type="inferred from homology"/>
<keyword evidence="4" id="KW-0496">Mitochondrion</keyword>
<comment type="similarity">
    <text evidence="2">Belongs to the mitochondrion-specific ribosomal protein mS33 family.</text>
</comment>
<dbReference type="AlphaFoldDB" id="A0AAX4PEL6"/>
<sequence>MASNLWIGNCARSLLVMDLSRSAGLALTRGLSSSPASTSAAAADKNAEAAAGGATSPTAYVTKEYLDNVRCRIFGTHIGNGLRSGRKVLRKNLIGDKVLAWYPQTEAYGKPHQGDKLWEDPDLFVAKDRLERYQRRGKGPPKKGAGKRASRKK</sequence>
<organism evidence="8 9">
    <name type="scientific">Chloropicon roscoffensis</name>
    <dbReference type="NCBI Taxonomy" id="1461544"/>
    <lineage>
        <taxon>Eukaryota</taxon>
        <taxon>Viridiplantae</taxon>
        <taxon>Chlorophyta</taxon>
        <taxon>Chloropicophyceae</taxon>
        <taxon>Chloropicales</taxon>
        <taxon>Chloropicaceae</taxon>
        <taxon>Chloropicon</taxon>
    </lineage>
</organism>
<dbReference type="PANTHER" id="PTHR13362:SF2">
    <property type="entry name" value="SMALL RIBOSOMAL SUBUNIT PROTEIN MS33"/>
    <property type="match status" value="1"/>
</dbReference>
<dbReference type="InterPro" id="IPR013219">
    <property type="entry name" value="Ribosomal_mS33"/>
</dbReference>
<dbReference type="Proteomes" id="UP001472866">
    <property type="component" value="Chromosome 09"/>
</dbReference>
<reference evidence="8 9" key="1">
    <citation type="submission" date="2024-03" db="EMBL/GenBank/DDBJ databases">
        <title>Complete genome sequence of the green alga Chloropicon roscoffensis RCC1871.</title>
        <authorList>
            <person name="Lemieux C."/>
            <person name="Pombert J.-F."/>
            <person name="Otis C."/>
            <person name="Turmel M."/>
        </authorList>
    </citation>
    <scope>NUCLEOTIDE SEQUENCE [LARGE SCALE GENOMIC DNA]</scope>
    <source>
        <strain evidence="8 9">RCC1871</strain>
    </source>
</reference>
<keyword evidence="3 8" id="KW-0689">Ribosomal protein</keyword>
<accession>A0AAX4PEL6</accession>
<feature type="region of interest" description="Disordered" evidence="7">
    <location>
        <begin position="129"/>
        <end position="153"/>
    </location>
</feature>
<keyword evidence="9" id="KW-1185">Reference proteome</keyword>
<feature type="compositionally biased region" description="Basic residues" evidence="7">
    <location>
        <begin position="135"/>
        <end position="153"/>
    </location>
</feature>
<evidence type="ECO:0000256" key="5">
    <source>
        <dbReference type="ARBA" id="ARBA00023274"/>
    </source>
</evidence>
<evidence type="ECO:0000256" key="2">
    <source>
        <dbReference type="ARBA" id="ARBA00008970"/>
    </source>
</evidence>
<gene>
    <name evidence="8" type="ORF">HKI87_09g59190</name>
</gene>
<dbReference type="PANTHER" id="PTHR13362">
    <property type="entry name" value="MITOCHONDRIAL RIBOSOMAL PROTEIN S33"/>
    <property type="match status" value="1"/>
</dbReference>
<evidence type="ECO:0000313" key="8">
    <source>
        <dbReference type="EMBL" id="WZN64363.1"/>
    </source>
</evidence>